<name>A0A6A6Z4Y4_9PEZI</name>
<feature type="region of interest" description="Disordered" evidence="1">
    <location>
        <begin position="114"/>
        <end position="156"/>
    </location>
</feature>
<feature type="compositionally biased region" description="Low complexity" evidence="1">
    <location>
        <begin position="1"/>
        <end position="29"/>
    </location>
</feature>
<evidence type="ECO:0000313" key="3">
    <source>
        <dbReference type="Proteomes" id="UP000504636"/>
    </source>
</evidence>
<feature type="compositionally biased region" description="Basic and acidic residues" evidence="1">
    <location>
        <begin position="114"/>
        <end position="124"/>
    </location>
</feature>
<dbReference type="OrthoDB" id="10646698at2759"/>
<evidence type="ECO:0000256" key="1">
    <source>
        <dbReference type="SAM" id="MobiDB-lite"/>
    </source>
</evidence>
<gene>
    <name evidence="2 4" type="ORF">BDZ99DRAFT_494016</name>
</gene>
<organism evidence="2">
    <name type="scientific">Mytilinidion resinicola</name>
    <dbReference type="NCBI Taxonomy" id="574789"/>
    <lineage>
        <taxon>Eukaryota</taxon>
        <taxon>Fungi</taxon>
        <taxon>Dikarya</taxon>
        <taxon>Ascomycota</taxon>
        <taxon>Pezizomycotina</taxon>
        <taxon>Dothideomycetes</taxon>
        <taxon>Pleosporomycetidae</taxon>
        <taxon>Mytilinidiales</taxon>
        <taxon>Mytilinidiaceae</taxon>
        <taxon>Mytilinidion</taxon>
    </lineage>
</organism>
<feature type="region of interest" description="Disordered" evidence="1">
    <location>
        <begin position="1"/>
        <end position="41"/>
    </location>
</feature>
<evidence type="ECO:0000313" key="4">
    <source>
        <dbReference type="RefSeq" id="XP_033583100.1"/>
    </source>
</evidence>
<dbReference type="RefSeq" id="XP_033583100.1">
    <property type="nucleotide sequence ID" value="XM_033723280.1"/>
</dbReference>
<dbReference type="Proteomes" id="UP000504636">
    <property type="component" value="Unplaced"/>
</dbReference>
<feature type="compositionally biased region" description="Basic residues" evidence="1">
    <location>
        <begin position="133"/>
        <end position="142"/>
    </location>
</feature>
<reference evidence="2 4" key="1">
    <citation type="journal article" date="2020" name="Stud. Mycol.">
        <title>101 Dothideomycetes genomes: a test case for predicting lifestyles and emergence of pathogens.</title>
        <authorList>
            <person name="Haridas S."/>
            <person name="Albert R."/>
            <person name="Binder M."/>
            <person name="Bloem J."/>
            <person name="Labutti K."/>
            <person name="Salamov A."/>
            <person name="Andreopoulos B."/>
            <person name="Baker S."/>
            <person name="Barry K."/>
            <person name="Bills G."/>
            <person name="Bluhm B."/>
            <person name="Cannon C."/>
            <person name="Castanera R."/>
            <person name="Culley D."/>
            <person name="Daum C."/>
            <person name="Ezra D."/>
            <person name="Gonzalez J."/>
            <person name="Henrissat B."/>
            <person name="Kuo A."/>
            <person name="Liang C."/>
            <person name="Lipzen A."/>
            <person name="Lutzoni F."/>
            <person name="Magnuson J."/>
            <person name="Mondo S."/>
            <person name="Nolan M."/>
            <person name="Ohm R."/>
            <person name="Pangilinan J."/>
            <person name="Park H.-J."/>
            <person name="Ramirez L."/>
            <person name="Alfaro M."/>
            <person name="Sun H."/>
            <person name="Tritt A."/>
            <person name="Yoshinaga Y."/>
            <person name="Zwiers L.-H."/>
            <person name="Turgeon B."/>
            <person name="Goodwin S."/>
            <person name="Spatafora J."/>
            <person name="Crous P."/>
            <person name="Grigoriev I."/>
        </authorList>
    </citation>
    <scope>NUCLEOTIDE SEQUENCE</scope>
    <source>
        <strain evidence="2 4">CBS 304.34</strain>
    </source>
</reference>
<reference evidence="4" key="2">
    <citation type="submission" date="2020-04" db="EMBL/GenBank/DDBJ databases">
        <authorList>
            <consortium name="NCBI Genome Project"/>
        </authorList>
    </citation>
    <scope>NUCLEOTIDE SEQUENCE</scope>
    <source>
        <strain evidence="4">CBS 304.34</strain>
    </source>
</reference>
<evidence type="ECO:0000313" key="2">
    <source>
        <dbReference type="EMBL" id="KAF2816136.1"/>
    </source>
</evidence>
<dbReference type="EMBL" id="MU003693">
    <property type="protein sequence ID" value="KAF2816136.1"/>
    <property type="molecule type" value="Genomic_DNA"/>
</dbReference>
<dbReference type="GeneID" id="54464173"/>
<sequence length="156" mass="17273">MAKGSRLSSSPSPRLVVAPPPFSSARAAFGGDTSGTATNPTRTMAPYPISKSAITPHMASLFAQTSGVTGIRTRITLVTAQSMNDVRDEVLKQGNGVDKWQNDIDEMWTILRTKDWEKDHDPGKDYNGGLDKRMKKLSRKLKAREEQERRGRERDG</sequence>
<dbReference type="AlphaFoldDB" id="A0A6A6Z4Y4"/>
<keyword evidence="3" id="KW-1185">Reference proteome</keyword>
<feature type="compositionally biased region" description="Basic and acidic residues" evidence="1">
    <location>
        <begin position="143"/>
        <end position="156"/>
    </location>
</feature>
<reference evidence="4" key="3">
    <citation type="submission" date="2025-04" db="UniProtKB">
        <authorList>
            <consortium name="RefSeq"/>
        </authorList>
    </citation>
    <scope>IDENTIFICATION</scope>
    <source>
        <strain evidence="4">CBS 304.34</strain>
    </source>
</reference>
<proteinExistence type="predicted"/>
<accession>A0A6A6Z4Y4</accession>
<protein>
    <submittedName>
        <fullName evidence="2 4">Uncharacterized protein</fullName>
    </submittedName>
</protein>